<accession>A0AAX3UFK7</accession>
<dbReference type="Proteomes" id="UP000181860">
    <property type="component" value="Unassembled WGS sequence"/>
</dbReference>
<evidence type="ECO:0000313" key="2">
    <source>
        <dbReference type="EMBL" id="SDA37701.1"/>
    </source>
</evidence>
<dbReference type="EMBL" id="FMXC01000001">
    <property type="protein sequence ID" value="SDA37701.1"/>
    <property type="molecule type" value="Genomic_DNA"/>
</dbReference>
<evidence type="ECO:0000256" key="1">
    <source>
        <dbReference type="SAM" id="Phobius"/>
    </source>
</evidence>
<reference evidence="2 4" key="1">
    <citation type="submission" date="2016-10" db="EMBL/GenBank/DDBJ databases">
        <authorList>
            <person name="Varghese N."/>
            <person name="Submissions S."/>
        </authorList>
    </citation>
    <scope>NUCLEOTIDE SEQUENCE [LARGE SCALE GENOMIC DNA]</scope>
    <source>
        <strain evidence="2 4">ATCC 43761</strain>
    </source>
</reference>
<reference evidence="3" key="3">
    <citation type="submission" date="2023-04" db="EMBL/GenBank/DDBJ databases">
        <authorList>
            <person name="Wang Y."/>
        </authorList>
    </citation>
    <scope>NUCLEOTIDE SEQUENCE</scope>
    <source>
        <strain evidence="3">ZW18</strain>
    </source>
</reference>
<dbReference type="Proteomes" id="UP001242513">
    <property type="component" value="Chromosome"/>
</dbReference>
<evidence type="ECO:0000313" key="3">
    <source>
        <dbReference type="EMBL" id="WGO86505.1"/>
    </source>
</evidence>
<dbReference type="EMBL" id="CP123735">
    <property type="protein sequence ID" value="WGO86505.1"/>
    <property type="molecule type" value="Genomic_DNA"/>
</dbReference>
<keyword evidence="1" id="KW-0472">Membrane</keyword>
<keyword evidence="1" id="KW-0812">Transmembrane</keyword>
<dbReference type="RefSeq" id="WP_013853957.1">
    <property type="nucleotide sequence ID" value="NZ_CP061341.1"/>
</dbReference>
<gene>
    <name evidence="3" type="ORF">QEJ78_03325</name>
    <name evidence="2" type="ORF">SAMN02983011_00159</name>
</gene>
<name>A0AAX3UFK7_9LACO</name>
<sequence length="62" mass="6948">MTISRKVGIKMSRQKKLNLLKAISIVISGINAIVSLMIMLNKYQIKKDKKRIAAEGHAPLNE</sequence>
<organism evidence="3 5">
    <name type="scientific">Lactobacillus kefiranofaciens</name>
    <dbReference type="NCBI Taxonomy" id="267818"/>
    <lineage>
        <taxon>Bacteria</taxon>
        <taxon>Bacillati</taxon>
        <taxon>Bacillota</taxon>
        <taxon>Bacilli</taxon>
        <taxon>Lactobacillales</taxon>
        <taxon>Lactobacillaceae</taxon>
        <taxon>Lactobacillus</taxon>
    </lineage>
</organism>
<evidence type="ECO:0000313" key="4">
    <source>
        <dbReference type="Proteomes" id="UP000181860"/>
    </source>
</evidence>
<proteinExistence type="predicted"/>
<keyword evidence="1" id="KW-1133">Transmembrane helix</keyword>
<reference evidence="3" key="2">
    <citation type="journal article" date="2022" name="Food Funct.">
        <title>Lactobacillus kefiranofaciens ZW18 from Kefir enhances the anti-tumor effect of anti-programmed cell death 1 (PD-1) immunotherapy by modulating the gut microbiota.</title>
        <authorList>
            <person name="Zhao J."/>
            <person name="Wang Y."/>
            <person name="Wang J."/>
            <person name="Lv M."/>
            <person name="Zhou C."/>
            <person name="Jia L."/>
            <person name="Geng W."/>
        </authorList>
    </citation>
    <scope>NUCLEOTIDE SEQUENCE</scope>
    <source>
        <strain evidence="3">ZW18</strain>
    </source>
</reference>
<evidence type="ECO:0000313" key="5">
    <source>
        <dbReference type="Proteomes" id="UP001242513"/>
    </source>
</evidence>
<feature type="transmembrane region" description="Helical" evidence="1">
    <location>
        <begin position="20"/>
        <end position="40"/>
    </location>
</feature>
<dbReference type="AlphaFoldDB" id="A0AAX3UFK7"/>
<dbReference type="GeneID" id="72686776"/>
<protein>
    <submittedName>
        <fullName evidence="3">Uncharacterized protein</fullName>
    </submittedName>
</protein>
<keyword evidence="4" id="KW-1185">Reference proteome</keyword>